<dbReference type="InterPro" id="IPR000182">
    <property type="entry name" value="GNAT_dom"/>
</dbReference>
<dbReference type="GO" id="GO:0016747">
    <property type="term" value="F:acyltransferase activity, transferring groups other than amino-acyl groups"/>
    <property type="evidence" value="ECO:0007669"/>
    <property type="project" value="InterPro"/>
</dbReference>
<proteinExistence type="predicted"/>
<dbReference type="SUPFAM" id="SSF55729">
    <property type="entry name" value="Acyl-CoA N-acyltransferases (Nat)"/>
    <property type="match status" value="1"/>
</dbReference>
<dbReference type="CDD" id="cd04301">
    <property type="entry name" value="NAT_SF"/>
    <property type="match status" value="1"/>
</dbReference>
<keyword evidence="2" id="KW-0012">Acyltransferase</keyword>
<dbReference type="InterPro" id="IPR050680">
    <property type="entry name" value="YpeA/RimI_acetyltransf"/>
</dbReference>
<keyword evidence="5" id="KW-1185">Reference proteome</keyword>
<evidence type="ECO:0000259" key="3">
    <source>
        <dbReference type="PROSITE" id="PS51186"/>
    </source>
</evidence>
<comment type="caution">
    <text evidence="4">The sequence shown here is derived from an EMBL/GenBank/DDBJ whole genome shotgun (WGS) entry which is preliminary data.</text>
</comment>
<evidence type="ECO:0000256" key="1">
    <source>
        <dbReference type="ARBA" id="ARBA00022679"/>
    </source>
</evidence>
<feature type="domain" description="N-acetyltransferase" evidence="3">
    <location>
        <begin position="27"/>
        <end position="198"/>
    </location>
</feature>
<accession>E7RQU4</accession>
<dbReference type="AlphaFoldDB" id="E7RQU4"/>
<evidence type="ECO:0000313" key="4">
    <source>
        <dbReference type="EMBL" id="EFZ36632.1"/>
    </source>
</evidence>
<dbReference type="STRING" id="28134.SAMN05444288_2356"/>
<name>E7RQU4_9BACT</name>
<sequence>MTTTDLHLHDIAICQPPKLYASTIASLIMTAMNHECCRNLAGNEHTLEDFHRLMTELVAAEDSQYSYRNCLSAMKENEIVGVCVGYDGAKLHSLRRAFIDGARHAFGIDYSDMPDETGAGEFYIDSLAVKEAYRGRGIARMLLRQTIEKARQTGIPRTGLLVDKANPNAERLYKTLGFEYAGDAVWGGHTMKHLQYIL</sequence>
<dbReference type="EMBL" id="AEPE02000005">
    <property type="protein sequence ID" value="EFZ36632.1"/>
    <property type="molecule type" value="Genomic_DNA"/>
</dbReference>
<dbReference type="Pfam" id="PF00583">
    <property type="entry name" value="Acetyltransf_1"/>
    <property type="match status" value="1"/>
</dbReference>
<dbReference type="Gene3D" id="3.40.630.30">
    <property type="match status" value="1"/>
</dbReference>
<evidence type="ECO:0000256" key="2">
    <source>
        <dbReference type="ARBA" id="ARBA00023315"/>
    </source>
</evidence>
<dbReference type="Proteomes" id="UP000005580">
    <property type="component" value="Unassembled WGS sequence"/>
</dbReference>
<dbReference type="PANTHER" id="PTHR43420">
    <property type="entry name" value="ACETYLTRANSFERASE"/>
    <property type="match status" value="1"/>
</dbReference>
<dbReference type="HOGENOM" id="CLU_087235_2_0_10"/>
<dbReference type="PROSITE" id="PS51186">
    <property type="entry name" value="GNAT"/>
    <property type="match status" value="1"/>
</dbReference>
<keyword evidence="1" id="KW-0808">Transferase</keyword>
<reference evidence="4" key="1">
    <citation type="submission" date="2011-01" db="EMBL/GenBank/DDBJ databases">
        <authorList>
            <person name="Muzny D."/>
            <person name="Qin X."/>
            <person name="Buhay C."/>
            <person name="Dugan-Rocha S."/>
            <person name="Ding Y."/>
            <person name="Chen G."/>
            <person name="Hawes A."/>
            <person name="Holder M."/>
            <person name="Jhangiani S."/>
            <person name="Johnson A."/>
            <person name="Khan Z."/>
            <person name="Li Z."/>
            <person name="Liu W."/>
            <person name="Liu X."/>
            <person name="Perez L."/>
            <person name="Shen H."/>
            <person name="Wang Q."/>
            <person name="Watt J."/>
            <person name="Xi L."/>
            <person name="Xin Y."/>
            <person name="Zhou J."/>
            <person name="Deng J."/>
            <person name="Jiang H."/>
            <person name="Liu Y."/>
            <person name="Qu J."/>
            <person name="Song X.-Z."/>
            <person name="Zhang L."/>
            <person name="Villasana D."/>
            <person name="Johnson A."/>
            <person name="Liu J."/>
            <person name="Liyanage D."/>
            <person name="Lorensuhewa L."/>
            <person name="Robinson T."/>
            <person name="Song A."/>
            <person name="Song B.-B."/>
            <person name="Dinh H."/>
            <person name="Thornton R."/>
            <person name="Coyle M."/>
            <person name="Francisco L."/>
            <person name="Jackson L."/>
            <person name="Javaid M."/>
            <person name="Korchina V."/>
            <person name="Kovar C."/>
            <person name="Mata R."/>
            <person name="Mathew T."/>
            <person name="Ngo R."/>
            <person name="Nguyen L."/>
            <person name="Nguyen N."/>
            <person name="Okwuonu G."/>
            <person name="Ongeri F."/>
            <person name="Pham C."/>
            <person name="Simmons D."/>
            <person name="Wilczek-Boney K."/>
            <person name="Hale W."/>
            <person name="Jakkamsetti A."/>
            <person name="Pham P."/>
            <person name="Ruth R."/>
            <person name="San Lucas F."/>
            <person name="Warren J."/>
            <person name="Zhang J."/>
            <person name="Zhao Z."/>
            <person name="Zhou C."/>
            <person name="Zhu D."/>
            <person name="Lee S."/>
            <person name="Bess C."/>
            <person name="Blankenburg K."/>
            <person name="Forbes L."/>
            <person name="Fu Q."/>
            <person name="Gubbala S."/>
            <person name="Hirani K."/>
            <person name="Jayaseelan J.C."/>
            <person name="Lara F."/>
            <person name="Munidasa M."/>
            <person name="Palculict T."/>
            <person name="Patil S."/>
            <person name="Pu L.-L."/>
            <person name="Saada N."/>
            <person name="Tang L."/>
            <person name="Weissenberger G."/>
            <person name="Zhu Y."/>
            <person name="Hemphill L."/>
            <person name="Shang Y."/>
            <person name="Youmans B."/>
            <person name="Ayvaz T."/>
            <person name="Ross M."/>
            <person name="Santibanez J."/>
            <person name="Aqrawi P."/>
            <person name="Gross S."/>
            <person name="Joshi V."/>
            <person name="Fowler G."/>
            <person name="Nazareth L."/>
            <person name="Reid J."/>
            <person name="Worley K."/>
            <person name="Petrosino J."/>
            <person name="Highlander S."/>
            <person name="Gibbs R."/>
        </authorList>
    </citation>
    <scope>NUCLEOTIDE SEQUENCE [LARGE SCALE GENOMIC DNA]</scope>
    <source>
        <strain evidence="4">ATCC 33269</strain>
    </source>
</reference>
<dbReference type="InterPro" id="IPR016181">
    <property type="entry name" value="Acyl_CoA_acyltransferase"/>
</dbReference>
<dbReference type="RefSeq" id="WP_004369687.1">
    <property type="nucleotide sequence ID" value="NZ_GL833119.1"/>
</dbReference>
<protein>
    <submittedName>
        <fullName evidence="4">Acetyltransferase, GNAT family</fullName>
    </submittedName>
</protein>
<gene>
    <name evidence="4" type="ORF">HMPREF0663_11545</name>
</gene>
<dbReference type="eggNOG" id="COG0456">
    <property type="taxonomic scope" value="Bacteria"/>
</dbReference>
<evidence type="ECO:0000313" key="5">
    <source>
        <dbReference type="Proteomes" id="UP000005580"/>
    </source>
</evidence>
<organism evidence="4 5">
    <name type="scientific">Hoylesella oralis ATCC 33269</name>
    <dbReference type="NCBI Taxonomy" id="873533"/>
    <lineage>
        <taxon>Bacteria</taxon>
        <taxon>Pseudomonadati</taxon>
        <taxon>Bacteroidota</taxon>
        <taxon>Bacteroidia</taxon>
        <taxon>Bacteroidales</taxon>
        <taxon>Prevotellaceae</taxon>
        <taxon>Hoylesella</taxon>
    </lineage>
</organism>